<evidence type="ECO:0000313" key="5">
    <source>
        <dbReference type="EMBL" id="MBS3058209.1"/>
    </source>
</evidence>
<dbReference type="EMBL" id="DUFJ01000103">
    <property type="protein sequence ID" value="HIH33516.1"/>
    <property type="molecule type" value="Genomic_DNA"/>
</dbReference>
<evidence type="ECO:0000313" key="6">
    <source>
        <dbReference type="Proteomes" id="UP000590964"/>
    </source>
</evidence>
<feature type="domain" description="Glycosyltransferase 2-like" evidence="2">
    <location>
        <begin position="7"/>
        <end position="167"/>
    </location>
</feature>
<evidence type="ECO:0000313" key="4">
    <source>
        <dbReference type="EMBL" id="HIH33516.1"/>
    </source>
</evidence>
<dbReference type="InterPro" id="IPR001173">
    <property type="entry name" value="Glyco_trans_2-like"/>
</dbReference>
<keyword evidence="1" id="KW-0472">Membrane</keyword>
<reference evidence="5" key="2">
    <citation type="submission" date="2021-03" db="EMBL/GenBank/DDBJ databases">
        <authorList>
            <person name="Jaffe A."/>
        </authorList>
    </citation>
    <scope>NUCLEOTIDE SEQUENCE</scope>
    <source>
        <strain evidence="5">RIFCSPLOWO2_01_FULL_43_13</strain>
    </source>
</reference>
<dbReference type="Pfam" id="PF00535">
    <property type="entry name" value="Glycos_transf_2"/>
    <property type="match status" value="1"/>
</dbReference>
<sequence>MSKKLVVMIPAFNEEKTIASVIREIPRKIAGISKVEVLVIDDGSTDNTARVARKAGADEIFSHRKNFGLAVAFRHGLEQALGMKADIIVNTDADFQYNQKEIPKIIKPILEGKADIVLTDRNVWSLRHMPLGKKLGNLLSTAITRFVSGFPTRDAQSGFRAFSKEAALQLNILSRYTYVQETIIQAFNKNLAMLQVPCEFRKREGKSRLISSLWKYARNAGIIIIRNYVQYRPLKAFLEIGGFVMLIGFILGLRVLIHYLLTGMVSPFIPTAILTAILLMIGFQIIVLGLIADAIKAQRQVQEELLYYRKKERFDR</sequence>
<protein>
    <submittedName>
        <fullName evidence="3">Glycosyltransferase family 2 protein</fullName>
    </submittedName>
</protein>
<dbReference type="PANTHER" id="PTHR48090:SF7">
    <property type="entry name" value="RFBJ PROTEIN"/>
    <property type="match status" value="1"/>
</dbReference>
<dbReference type="AlphaFoldDB" id="A0A7J4JXG2"/>
<reference evidence="4 6" key="1">
    <citation type="journal article" date="2020" name="bioRxiv">
        <title>A rank-normalized archaeal taxonomy based on genome phylogeny resolves widespread incomplete and uneven classifications.</title>
        <authorList>
            <person name="Rinke C."/>
            <person name="Chuvochina M."/>
            <person name="Mussig A.J."/>
            <person name="Chaumeil P.-A."/>
            <person name="Waite D.W."/>
            <person name="Whitman W.B."/>
            <person name="Parks D.H."/>
            <person name="Hugenholtz P."/>
        </authorList>
    </citation>
    <scope>NUCLEOTIDE SEQUENCE [LARGE SCALE GENOMIC DNA]</scope>
    <source>
        <strain evidence="4">UBA10036</strain>
    </source>
</reference>
<feature type="transmembrane region" description="Helical" evidence="1">
    <location>
        <begin position="236"/>
        <end position="261"/>
    </location>
</feature>
<organism evidence="3 6">
    <name type="scientific">Candidatus Iainarchaeum sp</name>
    <dbReference type="NCBI Taxonomy" id="3101447"/>
    <lineage>
        <taxon>Archaea</taxon>
        <taxon>Candidatus Iainarchaeota</taxon>
        <taxon>Candidatus Iainarchaeia</taxon>
        <taxon>Candidatus Iainarchaeales</taxon>
        <taxon>Candidatus Iainarchaeaceae</taxon>
        <taxon>Candidatus Iainarchaeum</taxon>
    </lineage>
</organism>
<keyword evidence="1" id="KW-1133">Transmembrane helix</keyword>
<gene>
    <name evidence="3" type="ORF">HA222_03480</name>
    <name evidence="4" type="ORF">HA227_04685</name>
    <name evidence="5" type="ORF">J4478_02295</name>
</gene>
<keyword evidence="3" id="KW-0808">Transferase</keyword>
<dbReference type="Gene3D" id="3.90.550.10">
    <property type="entry name" value="Spore Coat Polysaccharide Biosynthesis Protein SpsA, Chain A"/>
    <property type="match status" value="1"/>
</dbReference>
<feature type="transmembrane region" description="Helical" evidence="1">
    <location>
        <begin position="267"/>
        <end position="292"/>
    </location>
</feature>
<dbReference type="CDD" id="cd04179">
    <property type="entry name" value="DPM_DPG-synthase_like"/>
    <property type="match status" value="1"/>
</dbReference>
<dbReference type="PANTHER" id="PTHR48090">
    <property type="entry name" value="UNDECAPRENYL-PHOSPHATE 4-DEOXY-4-FORMAMIDO-L-ARABINOSE TRANSFERASE-RELATED"/>
    <property type="match status" value="1"/>
</dbReference>
<name>A0A7J4JXG2_9ARCH</name>
<reference evidence="5" key="3">
    <citation type="submission" date="2021-05" db="EMBL/GenBank/DDBJ databases">
        <title>Protein family content uncovers lineage relationships and bacterial pathway maintenance mechanisms in DPANN archaea.</title>
        <authorList>
            <person name="Castelle C.J."/>
            <person name="Meheust R."/>
            <person name="Jaffe A.L."/>
            <person name="Seitz K."/>
            <person name="Gong X."/>
            <person name="Baker B.J."/>
            <person name="Banfield J.F."/>
        </authorList>
    </citation>
    <scope>NUCLEOTIDE SEQUENCE</scope>
    <source>
        <strain evidence="5">RIFCSPLOWO2_01_FULL_43_13</strain>
    </source>
</reference>
<dbReference type="EMBL" id="DUFW01000059">
    <property type="protein sequence ID" value="HIH21690.1"/>
    <property type="molecule type" value="Genomic_DNA"/>
</dbReference>
<evidence type="ECO:0000259" key="2">
    <source>
        <dbReference type="Pfam" id="PF00535"/>
    </source>
</evidence>
<dbReference type="Proteomes" id="UP000680185">
    <property type="component" value="Unassembled WGS sequence"/>
</dbReference>
<evidence type="ECO:0000256" key="1">
    <source>
        <dbReference type="SAM" id="Phobius"/>
    </source>
</evidence>
<dbReference type="Proteomes" id="UP000527315">
    <property type="component" value="Unassembled WGS sequence"/>
</dbReference>
<dbReference type="GO" id="GO:0016740">
    <property type="term" value="F:transferase activity"/>
    <property type="evidence" value="ECO:0007669"/>
    <property type="project" value="UniProtKB-KW"/>
</dbReference>
<accession>A0A7J4JXG2</accession>
<dbReference type="SUPFAM" id="SSF53448">
    <property type="entry name" value="Nucleotide-diphospho-sugar transferases"/>
    <property type="match status" value="1"/>
</dbReference>
<dbReference type="EMBL" id="JAGVWB010000014">
    <property type="protein sequence ID" value="MBS3058209.1"/>
    <property type="molecule type" value="Genomic_DNA"/>
</dbReference>
<keyword evidence="1" id="KW-0812">Transmembrane</keyword>
<dbReference type="InterPro" id="IPR050256">
    <property type="entry name" value="Glycosyltransferase_2"/>
</dbReference>
<proteinExistence type="predicted"/>
<dbReference type="Proteomes" id="UP000590964">
    <property type="component" value="Unassembled WGS sequence"/>
</dbReference>
<dbReference type="InterPro" id="IPR029044">
    <property type="entry name" value="Nucleotide-diphossugar_trans"/>
</dbReference>
<evidence type="ECO:0000313" key="3">
    <source>
        <dbReference type="EMBL" id="HIH21690.1"/>
    </source>
</evidence>
<comment type="caution">
    <text evidence="3">The sequence shown here is derived from an EMBL/GenBank/DDBJ whole genome shotgun (WGS) entry which is preliminary data.</text>
</comment>